<evidence type="ECO:0000313" key="2">
    <source>
        <dbReference type="Proteomes" id="UP000198892"/>
    </source>
</evidence>
<evidence type="ECO:0000313" key="1">
    <source>
        <dbReference type="EMBL" id="SFP09663.1"/>
    </source>
</evidence>
<accession>A0A1I5MJJ4</accession>
<proteinExistence type="predicted"/>
<dbReference type="Proteomes" id="UP000198892">
    <property type="component" value="Unassembled WGS sequence"/>
</dbReference>
<dbReference type="STRING" id="1884432.SAMN05518683_102257"/>
<keyword evidence="2" id="KW-1185">Reference proteome</keyword>
<protein>
    <submittedName>
        <fullName evidence="1">Uncharacterized protein</fullName>
    </submittedName>
</protein>
<name>A0A1I5MJJ4_9BACI</name>
<dbReference type="EMBL" id="FOXD01000002">
    <property type="protein sequence ID" value="SFP09663.1"/>
    <property type="molecule type" value="Genomic_DNA"/>
</dbReference>
<dbReference type="AlphaFoldDB" id="A0A1I5MJJ4"/>
<organism evidence="1 2">
    <name type="scientific">Salibacterium halotolerans</name>
    <dbReference type="NCBI Taxonomy" id="1884432"/>
    <lineage>
        <taxon>Bacteria</taxon>
        <taxon>Bacillati</taxon>
        <taxon>Bacillota</taxon>
        <taxon>Bacilli</taxon>
        <taxon>Bacillales</taxon>
        <taxon>Bacillaceae</taxon>
    </lineage>
</organism>
<dbReference type="RefSeq" id="WP_093335092.1">
    <property type="nucleotide sequence ID" value="NZ_FOXD01000002.1"/>
</dbReference>
<reference evidence="2" key="1">
    <citation type="submission" date="2016-10" db="EMBL/GenBank/DDBJ databases">
        <authorList>
            <person name="Varghese N."/>
            <person name="Submissions S."/>
        </authorList>
    </citation>
    <scope>NUCLEOTIDE SEQUENCE [LARGE SCALE GENOMIC DNA]</scope>
    <source>
        <strain evidence="2">S7</strain>
    </source>
</reference>
<gene>
    <name evidence="1" type="ORF">SAMN05518683_102257</name>
</gene>
<sequence length="72" mass="8227">MLRKKAKLIDDIPELGKGNVFWIRPLSETGDVVYVYHEHIKSESAYCAVMQASRFDVIEDEPPAVAEQMTLF</sequence>